<comment type="caution">
    <text evidence="1">The sequence shown here is derived from an EMBL/GenBank/DDBJ whole genome shotgun (WGS) entry which is preliminary data.</text>
</comment>
<dbReference type="EMBL" id="JBANEI010000023">
    <property type="protein sequence ID" value="MEI2684266.1"/>
    <property type="molecule type" value="Genomic_DNA"/>
</dbReference>
<reference evidence="1 2" key="1">
    <citation type="submission" date="2024-02" db="EMBL/GenBank/DDBJ databases">
        <title>First report Erwinia aphidicola in onion in Chile.</title>
        <authorList>
            <person name="Valenzuela M."/>
            <person name="Pena M."/>
            <person name="Dutta B."/>
        </authorList>
    </citation>
    <scope>NUCLEOTIDE SEQUENCE [LARGE SCALE GENOMIC DNA]</scope>
    <source>
        <strain evidence="1 2">QCJ3A</strain>
    </source>
</reference>
<keyword evidence="2" id="KW-1185">Reference proteome</keyword>
<dbReference type="RefSeq" id="WP_336203913.1">
    <property type="nucleotide sequence ID" value="NZ_JBANEI010000023.1"/>
</dbReference>
<dbReference type="PROSITE" id="PS51257">
    <property type="entry name" value="PROKAR_LIPOPROTEIN"/>
    <property type="match status" value="1"/>
</dbReference>
<dbReference type="InterPro" id="IPR032618">
    <property type="entry name" value="DUF4884"/>
</dbReference>
<proteinExistence type="predicted"/>
<organism evidence="1 2">
    <name type="scientific">Erwinia aphidicola</name>
    <dbReference type="NCBI Taxonomy" id="68334"/>
    <lineage>
        <taxon>Bacteria</taxon>
        <taxon>Pseudomonadati</taxon>
        <taxon>Pseudomonadota</taxon>
        <taxon>Gammaproteobacteria</taxon>
        <taxon>Enterobacterales</taxon>
        <taxon>Erwiniaceae</taxon>
        <taxon>Erwinia</taxon>
    </lineage>
</organism>
<gene>
    <name evidence="1" type="ORF">V8N49_21745</name>
</gene>
<evidence type="ECO:0000313" key="1">
    <source>
        <dbReference type="EMBL" id="MEI2684266.1"/>
    </source>
</evidence>
<protein>
    <recommendedName>
        <fullName evidence="3">DUF4884 domain-containing protein</fullName>
    </recommendedName>
</protein>
<dbReference type="Pfam" id="PF16225">
    <property type="entry name" value="DUF4884"/>
    <property type="match status" value="1"/>
</dbReference>
<evidence type="ECO:0000313" key="2">
    <source>
        <dbReference type="Proteomes" id="UP001306592"/>
    </source>
</evidence>
<dbReference type="Proteomes" id="UP001306592">
    <property type="component" value="Unassembled WGS sequence"/>
</dbReference>
<accession>A0ABU8DL81</accession>
<sequence length="93" mass="10062">MGKMAIITLAAAFVLVGCNKEAEEVTRVGSDFEVGRLFTTDGCTVYRFADGGRNVYFTNCIGSTSYSYQSSNGKYVTTRNTEVMTTSDNGVSK</sequence>
<evidence type="ECO:0008006" key="3">
    <source>
        <dbReference type="Google" id="ProtNLM"/>
    </source>
</evidence>
<name>A0ABU8DL81_ERWAP</name>